<sequence length="657" mass="73274">MAYKLSHSCLVSKIAITISVASLLLCCGLFIRTELMLNELYSRDIKLPETTSKHDERTKERLFDKQEAKKTKDVFTRTVRDVTTVVNSTINDDLLSKKIHKVVGKAVANLQSAKYWIPIPGPPGPQGKTGPRGPRGRMGKTGRRGKQGQRGFPGKIGLPGPRGMPGPMGPKGDRGPSLARPTVLISPTYLIVNESQSAVLHCSSSGYPRPDVVWSKENGTLPHKRAVVDSTGKLDIKHVTINDSGIYQCKASNLLGSTKTTAKLQVNFRPRLTLKKGPIFRKIGDDIFLPTCHVTGIPEPNVKWSKSIGSLPDNRSVVRDGQLTVLKAKKDDSGIYVCKAENLLGSAVVFIMVNVIDLPVFVVKPSSSFKALKGTTVQFKCTAKGEPQPVISWRKDNGVLPAGRYEVRNGSLIIRNIQKTDSGVFLCTATSAGVFNSHVSSTLTVHFKDCAEHYKSGERRSGVYTVQPDNQPAFQVYCDMSTDGGGWTVFQRRRDGSVDFHRNWQQYKTGFGNLYGEFWLGNDYIHRLTARASTRVRIEVEDWDGTRKYAKYGSFSVADESDKYRLRVGSYSGTAGDSLTYNSNMVFSTKERDNDNWHYNCAELYTGAWWYNSCHWADLNGKYIGNKVSKKGMNWFHYHKNFQSFKKSEMKMRPSGF</sequence>
<evidence type="ECO:0000256" key="10">
    <source>
        <dbReference type="SAM" id="MobiDB-lite"/>
    </source>
</evidence>
<keyword evidence="11" id="KW-1133">Transmembrane helix</keyword>
<dbReference type="InterPro" id="IPR050373">
    <property type="entry name" value="Fibrinogen_C-term_domain"/>
</dbReference>
<evidence type="ECO:0000256" key="5">
    <source>
        <dbReference type="ARBA" id="ARBA00022737"/>
    </source>
</evidence>
<dbReference type="SUPFAM" id="SSF56496">
    <property type="entry name" value="Fibrinogen C-terminal domain-like"/>
    <property type="match status" value="1"/>
</dbReference>
<dbReference type="InterPro" id="IPR013783">
    <property type="entry name" value="Ig-like_fold"/>
</dbReference>
<dbReference type="Pfam" id="PF13927">
    <property type="entry name" value="Ig_3"/>
    <property type="match status" value="2"/>
</dbReference>
<dbReference type="GeneID" id="110245475"/>
<feature type="compositionally biased region" description="Low complexity" evidence="10">
    <location>
        <begin position="149"/>
        <end position="161"/>
    </location>
</feature>
<comment type="subcellular location">
    <subcellularLocation>
        <location evidence="1">Cell membrane</location>
    </subcellularLocation>
    <subcellularLocation>
        <location evidence="2">Secreted</location>
        <location evidence="2">Extracellular space</location>
        <location evidence="2">Extracellular matrix</location>
    </subcellularLocation>
</comment>
<evidence type="ECO:0000256" key="1">
    <source>
        <dbReference type="ARBA" id="ARBA00004236"/>
    </source>
</evidence>
<dbReference type="CDD" id="cd00087">
    <property type="entry name" value="FReD"/>
    <property type="match status" value="1"/>
</dbReference>
<keyword evidence="8" id="KW-0325">Glycoprotein</keyword>
<dbReference type="SMART" id="SM00409">
    <property type="entry name" value="IG"/>
    <property type="match status" value="3"/>
</dbReference>
<dbReference type="Gene3D" id="3.90.215.10">
    <property type="entry name" value="Gamma Fibrinogen, chain A, domain 1"/>
    <property type="match status" value="1"/>
</dbReference>
<feature type="domain" description="Ig-like" evidence="12">
    <location>
        <begin position="270"/>
        <end position="356"/>
    </location>
</feature>
<dbReference type="OrthoDB" id="6038967at2759"/>
<dbReference type="InterPro" id="IPR007110">
    <property type="entry name" value="Ig-like_dom"/>
</dbReference>
<dbReference type="PROSITE" id="PS50835">
    <property type="entry name" value="IG_LIKE"/>
    <property type="match status" value="3"/>
</dbReference>
<dbReference type="GO" id="GO:0005615">
    <property type="term" value="C:extracellular space"/>
    <property type="evidence" value="ECO:0007669"/>
    <property type="project" value="TreeGrafter"/>
</dbReference>
<protein>
    <submittedName>
        <fullName evidence="14">Uncharacterized protein</fullName>
    </submittedName>
</protein>
<feature type="transmembrane region" description="Helical" evidence="11">
    <location>
        <begin position="12"/>
        <end position="31"/>
    </location>
</feature>
<evidence type="ECO:0000259" key="13">
    <source>
        <dbReference type="PROSITE" id="PS51406"/>
    </source>
</evidence>
<name>A0A913XPV9_EXADI</name>
<dbReference type="NCBIfam" id="NF040941">
    <property type="entry name" value="GGGWT_bact"/>
    <property type="match status" value="1"/>
</dbReference>
<keyword evidence="4" id="KW-0964">Secreted</keyword>
<evidence type="ECO:0000256" key="4">
    <source>
        <dbReference type="ARBA" id="ARBA00022530"/>
    </source>
</evidence>
<dbReference type="FunFam" id="3.90.215.10:FF:000001">
    <property type="entry name" value="Tenascin isoform 1"/>
    <property type="match status" value="1"/>
</dbReference>
<dbReference type="PANTHER" id="PTHR19143:SF459">
    <property type="entry name" value="FIBRINOGEN C-TERMINAL DOMAIN-CONTAINING PROTEIN"/>
    <property type="match status" value="1"/>
</dbReference>
<dbReference type="EnsemblMetazoa" id="XM_021051759.2">
    <property type="protein sequence ID" value="XP_020907418.1"/>
    <property type="gene ID" value="LOC110245475"/>
</dbReference>
<dbReference type="SUPFAM" id="SSF48726">
    <property type="entry name" value="Immunoglobulin"/>
    <property type="match status" value="3"/>
</dbReference>
<feature type="domain" description="Ig-like" evidence="12">
    <location>
        <begin position="181"/>
        <end position="267"/>
    </location>
</feature>
<dbReference type="Gene3D" id="2.60.40.10">
    <property type="entry name" value="Immunoglobulins"/>
    <property type="match status" value="3"/>
</dbReference>
<dbReference type="InterPro" id="IPR002181">
    <property type="entry name" value="Fibrinogen_a/b/g_C_dom"/>
</dbReference>
<dbReference type="InterPro" id="IPR014716">
    <property type="entry name" value="Fibrinogen_a/b/g_C_1"/>
</dbReference>
<keyword evidence="15" id="KW-1185">Reference proteome</keyword>
<dbReference type="RefSeq" id="XP_020907418.1">
    <property type="nucleotide sequence ID" value="XM_021051759.2"/>
</dbReference>
<proteinExistence type="predicted"/>
<dbReference type="Pfam" id="PF00147">
    <property type="entry name" value="Fibrinogen_C"/>
    <property type="match status" value="1"/>
</dbReference>
<dbReference type="Proteomes" id="UP000887567">
    <property type="component" value="Unplaced"/>
</dbReference>
<feature type="domain" description="Fibrinogen C-terminal" evidence="13">
    <location>
        <begin position="441"/>
        <end position="656"/>
    </location>
</feature>
<dbReference type="InterPro" id="IPR008160">
    <property type="entry name" value="Collagen"/>
</dbReference>
<keyword evidence="3" id="KW-1003">Cell membrane</keyword>
<feature type="region of interest" description="Disordered" evidence="10">
    <location>
        <begin position="118"/>
        <end position="176"/>
    </location>
</feature>
<dbReference type="Pfam" id="PF07679">
    <property type="entry name" value="I-set"/>
    <property type="match status" value="1"/>
</dbReference>
<evidence type="ECO:0000256" key="8">
    <source>
        <dbReference type="ARBA" id="ARBA00023180"/>
    </source>
</evidence>
<keyword evidence="4" id="KW-0272">Extracellular matrix</keyword>
<evidence type="ECO:0000256" key="9">
    <source>
        <dbReference type="ARBA" id="ARBA00023319"/>
    </source>
</evidence>
<organism evidence="14 15">
    <name type="scientific">Exaiptasia diaphana</name>
    <name type="common">Tropical sea anemone</name>
    <name type="synonym">Aiptasia pulchella</name>
    <dbReference type="NCBI Taxonomy" id="2652724"/>
    <lineage>
        <taxon>Eukaryota</taxon>
        <taxon>Metazoa</taxon>
        <taxon>Cnidaria</taxon>
        <taxon>Anthozoa</taxon>
        <taxon>Hexacorallia</taxon>
        <taxon>Actiniaria</taxon>
        <taxon>Aiptasiidae</taxon>
        <taxon>Exaiptasia</taxon>
    </lineage>
</organism>
<dbReference type="InterPro" id="IPR036179">
    <property type="entry name" value="Ig-like_dom_sf"/>
</dbReference>
<evidence type="ECO:0000313" key="14">
    <source>
        <dbReference type="EnsemblMetazoa" id="XP_020907418.1"/>
    </source>
</evidence>
<evidence type="ECO:0000256" key="3">
    <source>
        <dbReference type="ARBA" id="ARBA00022475"/>
    </source>
</evidence>
<dbReference type="CDD" id="cd00096">
    <property type="entry name" value="Ig"/>
    <property type="match status" value="1"/>
</dbReference>
<dbReference type="SMART" id="SM00408">
    <property type="entry name" value="IGc2"/>
    <property type="match status" value="3"/>
</dbReference>
<dbReference type="InterPro" id="IPR003599">
    <property type="entry name" value="Ig_sub"/>
</dbReference>
<dbReference type="InterPro" id="IPR020837">
    <property type="entry name" value="Fibrinogen_CS"/>
</dbReference>
<dbReference type="GO" id="GO:0005886">
    <property type="term" value="C:plasma membrane"/>
    <property type="evidence" value="ECO:0007669"/>
    <property type="project" value="UniProtKB-SubCell"/>
</dbReference>
<dbReference type="PROSITE" id="PS51406">
    <property type="entry name" value="FIBRINOGEN_C_2"/>
    <property type="match status" value="1"/>
</dbReference>
<dbReference type="KEGG" id="epa:110245475"/>
<evidence type="ECO:0000313" key="15">
    <source>
        <dbReference type="Proteomes" id="UP000887567"/>
    </source>
</evidence>
<keyword evidence="11" id="KW-0812">Transmembrane</keyword>
<dbReference type="PANTHER" id="PTHR19143">
    <property type="entry name" value="FIBRINOGEN/TENASCIN/ANGIOPOEITIN"/>
    <property type="match status" value="1"/>
</dbReference>
<dbReference type="PROSITE" id="PS00514">
    <property type="entry name" value="FIBRINOGEN_C_1"/>
    <property type="match status" value="1"/>
</dbReference>
<dbReference type="AlphaFoldDB" id="A0A913XPV9"/>
<keyword evidence="5" id="KW-0677">Repeat</keyword>
<accession>A0A913XPV9</accession>
<dbReference type="InterPro" id="IPR003598">
    <property type="entry name" value="Ig_sub2"/>
</dbReference>
<dbReference type="InterPro" id="IPR036056">
    <property type="entry name" value="Fibrinogen-like_C"/>
</dbReference>
<evidence type="ECO:0000259" key="12">
    <source>
        <dbReference type="PROSITE" id="PS50835"/>
    </source>
</evidence>
<keyword evidence="9" id="KW-0393">Immunoglobulin domain</keyword>
<dbReference type="InterPro" id="IPR013098">
    <property type="entry name" value="Ig_I-set"/>
</dbReference>
<keyword evidence="6 11" id="KW-0472">Membrane</keyword>
<feature type="domain" description="Ig-like" evidence="12">
    <location>
        <begin position="359"/>
        <end position="444"/>
    </location>
</feature>
<dbReference type="SMART" id="SM00186">
    <property type="entry name" value="FBG"/>
    <property type="match status" value="1"/>
</dbReference>
<keyword evidence="7" id="KW-1015">Disulfide bond</keyword>
<evidence type="ECO:0000256" key="6">
    <source>
        <dbReference type="ARBA" id="ARBA00023136"/>
    </source>
</evidence>
<dbReference type="FunFam" id="2.60.40.10:FF:000005">
    <property type="entry name" value="Neuronal cell adhesion molecule"/>
    <property type="match status" value="1"/>
</dbReference>
<dbReference type="Pfam" id="PF01391">
    <property type="entry name" value="Collagen"/>
    <property type="match status" value="1"/>
</dbReference>
<reference evidence="14" key="1">
    <citation type="submission" date="2022-11" db="UniProtKB">
        <authorList>
            <consortium name="EnsemblMetazoa"/>
        </authorList>
    </citation>
    <scope>IDENTIFICATION</scope>
</reference>
<evidence type="ECO:0000256" key="7">
    <source>
        <dbReference type="ARBA" id="ARBA00023157"/>
    </source>
</evidence>
<evidence type="ECO:0000256" key="2">
    <source>
        <dbReference type="ARBA" id="ARBA00004498"/>
    </source>
</evidence>
<evidence type="ECO:0000256" key="11">
    <source>
        <dbReference type="SAM" id="Phobius"/>
    </source>
</evidence>
<feature type="compositionally biased region" description="Basic residues" evidence="10">
    <location>
        <begin position="134"/>
        <end position="147"/>
    </location>
</feature>